<reference evidence="3" key="1">
    <citation type="submission" date="2020-09" db="EMBL/GenBank/DDBJ databases">
        <title>Whole genome shotgun sequence of Streptomyces cinnamonensis NBRC 15873.</title>
        <authorList>
            <person name="Komaki H."/>
            <person name="Tamura T."/>
        </authorList>
    </citation>
    <scope>NUCLEOTIDE SEQUENCE [LARGE SCALE GENOMIC DNA]</scope>
    <source>
        <strain evidence="3">NBRC 15873</strain>
    </source>
</reference>
<name>A0ABQ3NP64_STRVG</name>
<feature type="region of interest" description="Disordered" evidence="1">
    <location>
        <begin position="1"/>
        <end position="20"/>
    </location>
</feature>
<accession>A0ABQ3NP64</accession>
<evidence type="ECO:0000256" key="1">
    <source>
        <dbReference type="SAM" id="MobiDB-lite"/>
    </source>
</evidence>
<comment type="caution">
    <text evidence="2">The sequence shown here is derived from an EMBL/GenBank/DDBJ whole genome shotgun (WGS) entry which is preliminary data.</text>
</comment>
<sequence>MHPTQAAADAEPPTHGGDDECERVKQVLDRAGFDTSTPTKDGLRVWTAAEGVMVGWVAREVLRPTVQIHGHEDDIGRLTSLTGLHKALRTALAVILREAGLDASVHGEHLVVVRPSDDRQPEGGGGTPG</sequence>
<proteinExistence type="predicted"/>
<evidence type="ECO:0000313" key="2">
    <source>
        <dbReference type="EMBL" id="GHI14575.1"/>
    </source>
</evidence>
<dbReference type="EMBL" id="BNDV01000008">
    <property type="protein sequence ID" value="GHI14575.1"/>
    <property type="molecule type" value="Genomic_DNA"/>
</dbReference>
<dbReference type="RefSeq" id="WP_191869508.1">
    <property type="nucleotide sequence ID" value="NZ_BMRU01000023.1"/>
</dbReference>
<dbReference type="GeneID" id="86952035"/>
<keyword evidence="3" id="KW-1185">Reference proteome</keyword>
<organism evidence="2 3">
    <name type="scientific">Streptomyces virginiae</name>
    <name type="common">Streptomyces cinnamonensis</name>
    <dbReference type="NCBI Taxonomy" id="1961"/>
    <lineage>
        <taxon>Bacteria</taxon>
        <taxon>Bacillati</taxon>
        <taxon>Actinomycetota</taxon>
        <taxon>Actinomycetes</taxon>
        <taxon>Kitasatosporales</taxon>
        <taxon>Streptomycetaceae</taxon>
        <taxon>Streptomyces</taxon>
    </lineage>
</organism>
<evidence type="ECO:0000313" key="3">
    <source>
        <dbReference type="Proteomes" id="UP000660554"/>
    </source>
</evidence>
<dbReference type="Proteomes" id="UP000660554">
    <property type="component" value="Unassembled WGS sequence"/>
</dbReference>
<protein>
    <submittedName>
        <fullName evidence="2">Uncharacterized protein</fullName>
    </submittedName>
</protein>
<gene>
    <name evidence="2" type="ORF">Scinn_40380</name>
</gene>